<reference evidence="2" key="1">
    <citation type="submission" date="2021-01" db="EMBL/GenBank/DDBJ databases">
        <authorList>
            <person name="Corre E."/>
            <person name="Pelletier E."/>
            <person name="Niang G."/>
            <person name="Scheremetjew M."/>
            <person name="Finn R."/>
            <person name="Kale V."/>
            <person name="Holt S."/>
            <person name="Cochrane G."/>
            <person name="Meng A."/>
            <person name="Brown T."/>
            <person name="Cohen L."/>
        </authorList>
    </citation>
    <scope>NUCLEOTIDE SEQUENCE</scope>
    <source>
        <strain evidence="2">SM1012Den-03</strain>
    </source>
</reference>
<dbReference type="InterPro" id="IPR003903">
    <property type="entry name" value="UIM_dom"/>
</dbReference>
<feature type="region of interest" description="Disordered" evidence="1">
    <location>
        <begin position="258"/>
        <end position="277"/>
    </location>
</feature>
<feature type="region of interest" description="Disordered" evidence="1">
    <location>
        <begin position="1"/>
        <end position="248"/>
    </location>
</feature>
<feature type="compositionally biased region" description="Low complexity" evidence="1">
    <location>
        <begin position="52"/>
        <end position="66"/>
    </location>
</feature>
<feature type="region of interest" description="Disordered" evidence="1">
    <location>
        <begin position="357"/>
        <end position="399"/>
    </location>
</feature>
<sequence length="647" mass="72478">MAESQKENQCAAAAASSSSSVGGWEKRRGGGGGDSSSMISDLTMPSYQQPRSRSSLAGESPSSPSPSKRKPPPELMTLAKKRQQHHYHHEASSSQSSGEKTREDVNIYHSKKPAAINNNHVTNTPPTYPRGDAKDDEELEKAKLASQKQYREEQQRMNDEKAQLERVMKESLAVAKLSPQFNRQQQHQQKKKHQSLVGDDDVILIDSDDEDLNQKMSAKRPLADADKDNKMPANYGTSSNNNDDEEEDDIQKAIRLSLEEQKKPAHNNDDVETNDDGNDDFHCRVLSRKEFEDVIYPLVDLQGGFPKIEKGKMVQMGNTHGDIKNSKSQSKAQYGRYMIESFWRVFDVLEGKIDTKDDEAVNDESNSREGNSSDDSAAAALKQDEGQLEKQQNKPSSQFRSKITALTDIGHGIGLQVMQAGWTLDAFSRGIELMEGRHEIAQVICQGVIEELRSDPPDSTKVDLRLENLVHCVLPPPEKSERDEELRRFVLFQDKPEAIQKGLVIFANNAEDVFAARSNDSGSGACLDEHLAELFGNMKVGGRCVTLTDIRCHLTSKDDARWYHYESFDSGVGAVSWSPNKSVAVHVLTKISDEWICSNEKLICPPSNVVTEKGTLRTKCLYCEEAPRRQQQRNRRKRKIYSPEDGD</sequence>
<dbReference type="InterPro" id="IPR029063">
    <property type="entry name" value="SAM-dependent_MTases_sf"/>
</dbReference>
<feature type="compositionally biased region" description="Low complexity" evidence="1">
    <location>
        <begin position="11"/>
        <end position="23"/>
    </location>
</feature>
<feature type="compositionally biased region" description="Basic and acidic residues" evidence="1">
    <location>
        <begin position="221"/>
        <end position="230"/>
    </location>
</feature>
<dbReference type="SMART" id="SM00726">
    <property type="entry name" value="UIM"/>
    <property type="match status" value="3"/>
</dbReference>
<proteinExistence type="predicted"/>
<gene>
    <name evidence="2" type="ORF">SMAR0320_LOCUS4687</name>
</gene>
<feature type="compositionally biased region" description="Polar residues" evidence="1">
    <location>
        <begin position="116"/>
        <end position="125"/>
    </location>
</feature>
<dbReference type="Gene3D" id="3.40.50.150">
    <property type="entry name" value="Vaccinia Virus protein VP39"/>
    <property type="match status" value="1"/>
</dbReference>
<dbReference type="PROSITE" id="PS50330">
    <property type="entry name" value="UIM"/>
    <property type="match status" value="1"/>
</dbReference>
<feature type="compositionally biased region" description="Basic and acidic residues" evidence="1">
    <location>
        <begin position="382"/>
        <end position="392"/>
    </location>
</feature>
<feature type="compositionally biased region" description="Basic residues" evidence="1">
    <location>
        <begin position="79"/>
        <end position="88"/>
    </location>
</feature>
<protein>
    <submittedName>
        <fullName evidence="2">Uncharacterized protein</fullName>
    </submittedName>
</protein>
<evidence type="ECO:0000313" key="2">
    <source>
        <dbReference type="EMBL" id="CAD9584689.1"/>
    </source>
</evidence>
<feature type="compositionally biased region" description="Basic and acidic residues" evidence="1">
    <location>
        <begin position="149"/>
        <end position="169"/>
    </location>
</feature>
<dbReference type="AlphaFoldDB" id="A0A7S2KRK5"/>
<evidence type="ECO:0000256" key="1">
    <source>
        <dbReference type="SAM" id="MobiDB-lite"/>
    </source>
</evidence>
<feature type="compositionally biased region" description="Basic and acidic residues" evidence="1">
    <location>
        <begin position="258"/>
        <end position="269"/>
    </location>
</feature>
<dbReference type="EMBL" id="HBGZ01006662">
    <property type="protein sequence ID" value="CAD9584689.1"/>
    <property type="molecule type" value="Transcribed_RNA"/>
</dbReference>
<organism evidence="2">
    <name type="scientific">Skeletonema marinoi</name>
    <dbReference type="NCBI Taxonomy" id="267567"/>
    <lineage>
        <taxon>Eukaryota</taxon>
        <taxon>Sar</taxon>
        <taxon>Stramenopiles</taxon>
        <taxon>Ochrophyta</taxon>
        <taxon>Bacillariophyta</taxon>
        <taxon>Coscinodiscophyceae</taxon>
        <taxon>Thalassiosirophycidae</taxon>
        <taxon>Thalassiosirales</taxon>
        <taxon>Skeletonemataceae</taxon>
        <taxon>Skeletonema</taxon>
        <taxon>Skeletonema marinoi-dohrnii complex</taxon>
    </lineage>
</organism>
<accession>A0A7S2KRK5</accession>
<feature type="compositionally biased region" description="Acidic residues" evidence="1">
    <location>
        <begin position="198"/>
        <end position="211"/>
    </location>
</feature>
<name>A0A7S2KRK5_9STRA</name>